<evidence type="ECO:0000313" key="2">
    <source>
        <dbReference type="EMBL" id="STD84722.1"/>
    </source>
</evidence>
<dbReference type="CDD" id="cd12797">
    <property type="entry name" value="M23_peptidase"/>
    <property type="match status" value="1"/>
</dbReference>
<dbReference type="Pfam" id="PF01551">
    <property type="entry name" value="Peptidase_M23"/>
    <property type="match status" value="1"/>
</dbReference>
<keyword evidence="3" id="KW-1185">Reference proteome</keyword>
<dbReference type="Proteomes" id="UP000254807">
    <property type="component" value="Unassembled WGS sequence"/>
</dbReference>
<dbReference type="PANTHER" id="PTHR21666">
    <property type="entry name" value="PEPTIDASE-RELATED"/>
    <property type="match status" value="1"/>
</dbReference>
<name>A0A376H464_ENTGA</name>
<protein>
    <submittedName>
        <fullName evidence="2">Peptidase, m23 family</fullName>
    </submittedName>
</protein>
<dbReference type="InterPro" id="IPR011055">
    <property type="entry name" value="Dup_hybrid_motif"/>
</dbReference>
<proteinExistence type="predicted"/>
<dbReference type="RefSeq" id="WP_060813865.1">
    <property type="nucleotide sequence ID" value="NZ_JBHULA010000035.1"/>
</dbReference>
<reference evidence="2 3" key="1">
    <citation type="submission" date="2018-06" db="EMBL/GenBank/DDBJ databases">
        <authorList>
            <consortium name="Pathogen Informatics"/>
            <person name="Doyle S."/>
        </authorList>
    </citation>
    <scope>NUCLEOTIDE SEQUENCE [LARGE SCALE GENOMIC DNA]</scope>
    <source>
        <strain evidence="2 3">NCTC12360</strain>
    </source>
</reference>
<dbReference type="GO" id="GO:0004222">
    <property type="term" value="F:metalloendopeptidase activity"/>
    <property type="evidence" value="ECO:0007669"/>
    <property type="project" value="TreeGrafter"/>
</dbReference>
<dbReference type="InterPro" id="IPR016047">
    <property type="entry name" value="M23ase_b-sheet_dom"/>
</dbReference>
<dbReference type="PANTHER" id="PTHR21666:SF285">
    <property type="entry name" value="M23 FAMILY METALLOPEPTIDASE"/>
    <property type="match status" value="1"/>
</dbReference>
<gene>
    <name evidence="2" type="ORF">NCTC12360_03269</name>
</gene>
<organism evidence="2 3">
    <name type="scientific">Enterococcus gallinarum</name>
    <dbReference type="NCBI Taxonomy" id="1353"/>
    <lineage>
        <taxon>Bacteria</taxon>
        <taxon>Bacillati</taxon>
        <taxon>Bacillota</taxon>
        <taxon>Bacilli</taxon>
        <taxon>Lactobacillales</taxon>
        <taxon>Enterococcaceae</taxon>
        <taxon>Enterococcus</taxon>
    </lineage>
</organism>
<dbReference type="SUPFAM" id="SSF51261">
    <property type="entry name" value="Duplicated hybrid motif"/>
    <property type="match status" value="1"/>
</dbReference>
<dbReference type="AlphaFoldDB" id="A0A376H464"/>
<sequence length="228" mass="26083">MDPFKSPIRIEFPLRGEWQAPTTPVKRVPSHGTNRMGMRYAFDFVQVNWDKPHKPFYDTSFARYFLSGVPLANCYCWGQPIYAPCDGEVIAVVNGIPERQTVHWISDGVLAIKNARTFNEYQDDFSQIAGNYLIVKHAPQVYLAFVHLQTNSIAVAVGQQLQKGEFLGNVGHSGNSTSPHLHFQVMDSDDIAHAQGLPFVFEKYELYQENHWKMVYDQLPSDTDRVRF</sequence>
<dbReference type="OrthoDB" id="9809488at2"/>
<dbReference type="InterPro" id="IPR050570">
    <property type="entry name" value="Cell_wall_metabolism_enzyme"/>
</dbReference>
<accession>A0A376H464</accession>
<dbReference type="Gene3D" id="2.70.70.10">
    <property type="entry name" value="Glucose Permease (Domain IIA)"/>
    <property type="match status" value="1"/>
</dbReference>
<feature type="domain" description="M23ase beta-sheet core" evidence="1">
    <location>
        <begin position="110"/>
        <end position="187"/>
    </location>
</feature>
<evidence type="ECO:0000313" key="3">
    <source>
        <dbReference type="Proteomes" id="UP000254807"/>
    </source>
</evidence>
<dbReference type="EMBL" id="UFYW01000001">
    <property type="protein sequence ID" value="STD84722.1"/>
    <property type="molecule type" value="Genomic_DNA"/>
</dbReference>
<evidence type="ECO:0000259" key="1">
    <source>
        <dbReference type="Pfam" id="PF01551"/>
    </source>
</evidence>